<keyword evidence="3" id="KW-1185">Reference proteome</keyword>
<feature type="transmembrane region" description="Helical" evidence="1">
    <location>
        <begin position="21"/>
        <end position="41"/>
    </location>
</feature>
<keyword evidence="1" id="KW-0812">Transmembrane</keyword>
<feature type="transmembrane region" description="Helical" evidence="1">
    <location>
        <begin position="47"/>
        <end position="69"/>
    </location>
</feature>
<dbReference type="Proteomes" id="UP000003136">
    <property type="component" value="Unassembled WGS sequence"/>
</dbReference>
<dbReference type="AlphaFoldDB" id="B7AVW8"/>
<sequence length="90" mass="9839">MNLRDQISRGEAVLWDGKKSVKVSVLEAIFNPMLPFALIWLAFDAGFIGLSAFGGGFGDSMAFILVPFFPSASHACMALSWRCDNFCNES</sequence>
<dbReference type="HOGENOM" id="CLU_2434759_0_0_9"/>
<protein>
    <submittedName>
        <fullName evidence="2">Uncharacterized protein</fullName>
    </submittedName>
</protein>
<dbReference type="EMBL" id="ABVQ01000037">
    <property type="protein sequence ID" value="EEC56359.1"/>
    <property type="molecule type" value="Genomic_DNA"/>
</dbReference>
<evidence type="ECO:0000313" key="3">
    <source>
        <dbReference type="Proteomes" id="UP000003136"/>
    </source>
</evidence>
<proteinExistence type="predicted"/>
<comment type="caution">
    <text evidence="2">The sequence shown here is derived from an EMBL/GenBank/DDBJ whole genome shotgun (WGS) entry which is preliminary data.</text>
</comment>
<name>B7AVW8_9FIRM</name>
<organism evidence="2 3">
    <name type="scientific">[Bacteroides] pectinophilus ATCC 43243</name>
    <dbReference type="NCBI Taxonomy" id="483218"/>
    <lineage>
        <taxon>Bacteria</taxon>
        <taxon>Bacillati</taxon>
        <taxon>Bacillota</taxon>
        <taxon>Clostridia</taxon>
        <taxon>Eubacteriales</taxon>
    </lineage>
</organism>
<reference evidence="2 3" key="1">
    <citation type="submission" date="2008-11" db="EMBL/GenBank/DDBJ databases">
        <title>Draft genome sequence of Bacteroides pectinophilus (ATCC 43243).</title>
        <authorList>
            <person name="Sudarsanam P."/>
            <person name="Ley R."/>
            <person name="Guruge J."/>
            <person name="Turnbaugh P.J."/>
            <person name="Mahowald M."/>
            <person name="Liep D."/>
            <person name="Gordon J."/>
        </authorList>
    </citation>
    <scope>NUCLEOTIDE SEQUENCE [LARGE SCALE GENOMIC DNA]</scope>
    <source>
        <strain evidence="2 3">ATCC 43243</strain>
    </source>
</reference>
<evidence type="ECO:0000313" key="2">
    <source>
        <dbReference type="EMBL" id="EEC56359.1"/>
    </source>
</evidence>
<reference evidence="2 3" key="2">
    <citation type="submission" date="2008-11" db="EMBL/GenBank/DDBJ databases">
        <authorList>
            <person name="Fulton L."/>
            <person name="Clifton S."/>
            <person name="Fulton B."/>
            <person name="Xu J."/>
            <person name="Minx P."/>
            <person name="Pepin K.H."/>
            <person name="Johnson M."/>
            <person name="Bhonagiri V."/>
            <person name="Nash W.E."/>
            <person name="Mardis E.R."/>
            <person name="Wilson R.K."/>
        </authorList>
    </citation>
    <scope>NUCLEOTIDE SEQUENCE [LARGE SCALE GENOMIC DNA]</scope>
    <source>
        <strain evidence="2 3">ATCC 43243</strain>
    </source>
</reference>
<accession>B7AVW8</accession>
<keyword evidence="1" id="KW-0472">Membrane</keyword>
<gene>
    <name evidence="2" type="ORF">BACPEC_02868</name>
</gene>
<keyword evidence="1" id="KW-1133">Transmembrane helix</keyword>
<dbReference type="STRING" id="483218.BACPEC_02868"/>
<evidence type="ECO:0000256" key="1">
    <source>
        <dbReference type="SAM" id="Phobius"/>
    </source>
</evidence>